<gene>
    <name evidence="11" type="ORF">EBB_01850</name>
</gene>
<evidence type="ECO:0000256" key="8">
    <source>
        <dbReference type="ARBA" id="ARBA00029996"/>
    </source>
</evidence>
<dbReference type="PANTHER" id="PTHR42885:SF1">
    <property type="entry name" value="THREONINE-PHOSPHATE DECARBOXYLASE"/>
    <property type="match status" value="1"/>
</dbReference>
<evidence type="ECO:0000256" key="5">
    <source>
        <dbReference type="ARBA" id="ARBA00022573"/>
    </source>
</evidence>
<evidence type="ECO:0000313" key="12">
    <source>
        <dbReference type="Proteomes" id="UP000641152"/>
    </source>
</evidence>
<keyword evidence="6" id="KW-0663">Pyridoxal phosphate</keyword>
<keyword evidence="7 11" id="KW-0456">Lyase</keyword>
<dbReference type="EMBL" id="JACXST010000001">
    <property type="protein sequence ID" value="MBD9359307.1"/>
    <property type="molecule type" value="Genomic_DNA"/>
</dbReference>
<dbReference type="RefSeq" id="WP_192392209.1">
    <property type="nucleotide sequence ID" value="NZ_CAJHIU010000001.1"/>
</dbReference>
<dbReference type="NCBIfam" id="TIGR01140">
    <property type="entry name" value="L_thr_O3P_dcar"/>
    <property type="match status" value="1"/>
</dbReference>
<dbReference type="InterPro" id="IPR015424">
    <property type="entry name" value="PyrdxlP-dep_Trfase"/>
</dbReference>
<protein>
    <recommendedName>
        <fullName evidence="4">threonine-phosphate decarboxylase</fullName>
        <ecNumber evidence="4">4.1.1.81</ecNumber>
    </recommendedName>
    <alternativeName>
        <fullName evidence="8">L-threonine-O-3-phosphate decarboxylase</fullName>
    </alternativeName>
</protein>
<comment type="cofactor">
    <cofactor evidence="1">
        <name>pyridoxal 5'-phosphate</name>
        <dbReference type="ChEBI" id="CHEBI:597326"/>
    </cofactor>
</comment>
<dbReference type="Proteomes" id="UP000641152">
    <property type="component" value="Unassembled WGS sequence"/>
</dbReference>
<feature type="domain" description="Aminotransferase class I/classII large" evidence="10">
    <location>
        <begin position="64"/>
        <end position="323"/>
    </location>
</feature>
<evidence type="ECO:0000256" key="4">
    <source>
        <dbReference type="ARBA" id="ARBA00012285"/>
    </source>
</evidence>
<keyword evidence="5" id="KW-0169">Cobalamin biosynthesis</keyword>
<name>A0ABR9D881_9GAMM</name>
<comment type="catalytic activity">
    <reaction evidence="9">
        <text>O-phospho-L-threonine + H(+) = (R)-1-aminopropan-2-yl phosphate + CO2</text>
        <dbReference type="Rhea" id="RHEA:11492"/>
        <dbReference type="ChEBI" id="CHEBI:15378"/>
        <dbReference type="ChEBI" id="CHEBI:16526"/>
        <dbReference type="ChEBI" id="CHEBI:58563"/>
        <dbReference type="ChEBI" id="CHEBI:58675"/>
        <dbReference type="EC" id="4.1.1.81"/>
    </reaction>
</comment>
<comment type="function">
    <text evidence="2">Decarboxylates L-threonine-O-3-phosphate to yield (R)-1-amino-2-propanol O-2-phosphate, the precursor for the linkage between the nucleotide loop and the corrin ring in cobalamin.</text>
</comment>
<dbReference type="InterPro" id="IPR015421">
    <property type="entry name" value="PyrdxlP-dep_Trfase_major"/>
</dbReference>
<accession>A0ABR9D881</accession>
<dbReference type="Gene3D" id="3.90.1150.10">
    <property type="entry name" value="Aspartate Aminotransferase, domain 1"/>
    <property type="match status" value="1"/>
</dbReference>
<evidence type="ECO:0000256" key="9">
    <source>
        <dbReference type="ARBA" id="ARBA00048531"/>
    </source>
</evidence>
<comment type="caution">
    <text evidence="11">The sequence shown here is derived from an EMBL/GenBank/DDBJ whole genome shotgun (WGS) entry which is preliminary data.</text>
</comment>
<dbReference type="GO" id="GO:0048472">
    <property type="term" value="F:threonine-phosphate decarboxylase activity"/>
    <property type="evidence" value="ECO:0007669"/>
    <property type="project" value="UniProtKB-EC"/>
</dbReference>
<evidence type="ECO:0000256" key="7">
    <source>
        <dbReference type="ARBA" id="ARBA00023239"/>
    </source>
</evidence>
<proteinExistence type="predicted"/>
<dbReference type="SUPFAM" id="SSF53383">
    <property type="entry name" value="PLP-dependent transferases"/>
    <property type="match status" value="1"/>
</dbReference>
<sequence>MLEHGGRLRQAASQYGIPLADWLDLSTGINPNGWPVPAVPADCWQRLPEDDDDGLLTAARAYYQNDSLLAVAGSQAAIQSLPLLRPKSRVGVLHPAYAEHAGSWQKAGHHVIRVEAGAIDGRLDDLDVLILVNPNNPTGRLWSRAQLLSWHESLSRRGGWLLIDEAFIDSLPTEYSLAPLAVRPGLIVLRSVGKFFGLAGIRCGFVMTEPDLLVRLAELLGPWTISHPGRYVAAMALADRDWQSANAASLGMLSLRLKQLLTDCGWPPGGGCDLFQWVKCEQAAKLHHLLAGQGILTRLFQEPASLRFGLPKDESAWQRLAQALTHPDIRQLSLFAHPQTESGDNACK</sequence>
<evidence type="ECO:0000256" key="6">
    <source>
        <dbReference type="ARBA" id="ARBA00022898"/>
    </source>
</evidence>
<dbReference type="Gene3D" id="3.40.640.10">
    <property type="entry name" value="Type I PLP-dependent aspartate aminotransferase-like (Major domain)"/>
    <property type="match status" value="1"/>
</dbReference>
<evidence type="ECO:0000256" key="2">
    <source>
        <dbReference type="ARBA" id="ARBA00003444"/>
    </source>
</evidence>
<organism evidence="11 12">
    <name type="scientific">Methylomonas fluvii</name>
    <dbReference type="NCBI Taxonomy" id="1854564"/>
    <lineage>
        <taxon>Bacteria</taxon>
        <taxon>Pseudomonadati</taxon>
        <taxon>Pseudomonadota</taxon>
        <taxon>Gammaproteobacteria</taxon>
        <taxon>Methylococcales</taxon>
        <taxon>Methylococcaceae</taxon>
        <taxon>Methylomonas</taxon>
    </lineage>
</organism>
<dbReference type="CDD" id="cd00609">
    <property type="entry name" value="AAT_like"/>
    <property type="match status" value="1"/>
</dbReference>
<dbReference type="EC" id="4.1.1.81" evidence="4"/>
<evidence type="ECO:0000256" key="3">
    <source>
        <dbReference type="ARBA" id="ARBA00004953"/>
    </source>
</evidence>
<evidence type="ECO:0000259" key="10">
    <source>
        <dbReference type="Pfam" id="PF00155"/>
    </source>
</evidence>
<evidence type="ECO:0000313" key="11">
    <source>
        <dbReference type="EMBL" id="MBD9359307.1"/>
    </source>
</evidence>
<dbReference type="Pfam" id="PF00155">
    <property type="entry name" value="Aminotran_1_2"/>
    <property type="match status" value="1"/>
</dbReference>
<comment type="pathway">
    <text evidence="3">Cofactor biosynthesis; adenosylcobalamin biosynthesis.</text>
</comment>
<keyword evidence="12" id="KW-1185">Reference proteome</keyword>
<reference evidence="11 12" key="1">
    <citation type="submission" date="2020-09" db="EMBL/GenBank/DDBJ databases">
        <title>Methylomonas albis sp. nov. and Methylomonas fluvii sp. nov.: Two cold-adapted methanotrophs from the River Elbe and an amended description of Methylovulum psychrotolerans strain Eb1.</title>
        <authorList>
            <person name="Bussmann I.K."/>
            <person name="Klings K.-W."/>
            <person name="Warnstedt J."/>
            <person name="Hoppert M."/>
            <person name="Saborowski A."/>
            <person name="Horn F."/>
            <person name="Liebner S."/>
        </authorList>
    </citation>
    <scope>NUCLEOTIDE SEQUENCE [LARGE SCALE GENOMIC DNA]</scope>
    <source>
        <strain evidence="11 12">EbB</strain>
    </source>
</reference>
<dbReference type="InterPro" id="IPR004839">
    <property type="entry name" value="Aminotransferase_I/II_large"/>
</dbReference>
<dbReference type="InterPro" id="IPR005860">
    <property type="entry name" value="CobD"/>
</dbReference>
<dbReference type="InterPro" id="IPR015422">
    <property type="entry name" value="PyrdxlP-dep_Trfase_small"/>
</dbReference>
<evidence type="ECO:0000256" key="1">
    <source>
        <dbReference type="ARBA" id="ARBA00001933"/>
    </source>
</evidence>
<dbReference type="PANTHER" id="PTHR42885">
    <property type="entry name" value="HISTIDINOL-PHOSPHATE AMINOTRANSFERASE-RELATED"/>
    <property type="match status" value="1"/>
</dbReference>